<gene>
    <name evidence="10" type="primary">LOC110985844</name>
</gene>
<dbReference type="InterPro" id="IPR036236">
    <property type="entry name" value="Znf_C2H2_sf"/>
</dbReference>
<dbReference type="PROSITE" id="PS00028">
    <property type="entry name" value="ZINC_FINGER_C2H2_1"/>
    <property type="match status" value="10"/>
</dbReference>
<dbReference type="GeneID" id="110985844"/>
<feature type="region of interest" description="Disordered" evidence="7">
    <location>
        <begin position="876"/>
        <end position="895"/>
    </location>
</feature>
<feature type="domain" description="C2H2-type" evidence="8">
    <location>
        <begin position="441"/>
        <end position="470"/>
    </location>
</feature>
<feature type="compositionally biased region" description="Low complexity" evidence="7">
    <location>
        <begin position="944"/>
        <end position="955"/>
    </location>
</feature>
<reference evidence="10" key="1">
    <citation type="submission" date="2025-08" db="UniProtKB">
        <authorList>
            <consortium name="RefSeq"/>
        </authorList>
    </citation>
    <scope>IDENTIFICATION</scope>
</reference>
<dbReference type="PANTHER" id="PTHR14003:SF23">
    <property type="entry name" value="ZINC FINGER PROTEIN 143"/>
    <property type="match status" value="1"/>
</dbReference>
<dbReference type="Proteomes" id="UP000694845">
    <property type="component" value="Unplaced"/>
</dbReference>
<dbReference type="SUPFAM" id="SSF57667">
    <property type="entry name" value="beta-beta-alpha zinc fingers"/>
    <property type="match status" value="5"/>
</dbReference>
<evidence type="ECO:0000256" key="4">
    <source>
        <dbReference type="ARBA" id="ARBA00022833"/>
    </source>
</evidence>
<dbReference type="Pfam" id="PF00096">
    <property type="entry name" value="zf-C2H2"/>
    <property type="match status" value="5"/>
</dbReference>
<evidence type="ECO:0000313" key="9">
    <source>
        <dbReference type="Proteomes" id="UP000694845"/>
    </source>
</evidence>
<feature type="domain" description="C2H2-type" evidence="8">
    <location>
        <begin position="559"/>
        <end position="588"/>
    </location>
</feature>
<keyword evidence="4" id="KW-0862">Zinc</keyword>
<dbReference type="GO" id="GO:0000981">
    <property type="term" value="F:DNA-binding transcription factor activity, RNA polymerase II-specific"/>
    <property type="evidence" value="ECO:0007669"/>
    <property type="project" value="TreeGrafter"/>
</dbReference>
<dbReference type="GO" id="GO:0031519">
    <property type="term" value="C:PcG protein complex"/>
    <property type="evidence" value="ECO:0007669"/>
    <property type="project" value="TreeGrafter"/>
</dbReference>
<dbReference type="AlphaFoldDB" id="A0A8B7ZD81"/>
<evidence type="ECO:0000256" key="7">
    <source>
        <dbReference type="SAM" id="MobiDB-lite"/>
    </source>
</evidence>
<dbReference type="GO" id="GO:0005667">
    <property type="term" value="C:transcription regulator complex"/>
    <property type="evidence" value="ECO:0007669"/>
    <property type="project" value="TreeGrafter"/>
</dbReference>
<feature type="compositionally biased region" description="Polar residues" evidence="7">
    <location>
        <begin position="785"/>
        <end position="816"/>
    </location>
</feature>
<dbReference type="GO" id="GO:0000978">
    <property type="term" value="F:RNA polymerase II cis-regulatory region sequence-specific DNA binding"/>
    <property type="evidence" value="ECO:0007669"/>
    <property type="project" value="TreeGrafter"/>
</dbReference>
<dbReference type="PROSITE" id="PS50157">
    <property type="entry name" value="ZINC_FINGER_C2H2_2"/>
    <property type="match status" value="10"/>
</dbReference>
<dbReference type="KEGG" id="aplc:110985844"/>
<keyword evidence="5" id="KW-0539">Nucleus</keyword>
<evidence type="ECO:0000256" key="3">
    <source>
        <dbReference type="ARBA" id="ARBA00022771"/>
    </source>
</evidence>
<dbReference type="RefSeq" id="XP_022102927.1">
    <property type="nucleotide sequence ID" value="XM_022247235.1"/>
</dbReference>
<dbReference type="SMART" id="SM00355">
    <property type="entry name" value="ZnF_C2H2"/>
    <property type="match status" value="10"/>
</dbReference>
<feature type="domain" description="C2H2-type" evidence="8">
    <location>
        <begin position="501"/>
        <end position="528"/>
    </location>
</feature>
<evidence type="ECO:0000256" key="5">
    <source>
        <dbReference type="ARBA" id="ARBA00023242"/>
    </source>
</evidence>
<dbReference type="GO" id="GO:0000785">
    <property type="term" value="C:chromatin"/>
    <property type="evidence" value="ECO:0007669"/>
    <property type="project" value="TreeGrafter"/>
</dbReference>
<feature type="domain" description="C2H2-type" evidence="8">
    <location>
        <begin position="471"/>
        <end position="500"/>
    </location>
</feature>
<feature type="domain" description="C2H2-type" evidence="8">
    <location>
        <begin position="716"/>
        <end position="746"/>
    </location>
</feature>
<keyword evidence="9" id="KW-1185">Reference proteome</keyword>
<dbReference type="InterPro" id="IPR013087">
    <property type="entry name" value="Znf_C2H2_type"/>
</dbReference>
<dbReference type="Gene3D" id="3.30.160.60">
    <property type="entry name" value="Classic Zinc Finger"/>
    <property type="match status" value="10"/>
</dbReference>
<feature type="region of interest" description="Disordered" evidence="7">
    <location>
        <begin position="785"/>
        <end position="822"/>
    </location>
</feature>
<organism evidence="9 10">
    <name type="scientific">Acanthaster planci</name>
    <name type="common">Crown-of-thorns starfish</name>
    <dbReference type="NCBI Taxonomy" id="133434"/>
    <lineage>
        <taxon>Eukaryota</taxon>
        <taxon>Metazoa</taxon>
        <taxon>Echinodermata</taxon>
        <taxon>Eleutherozoa</taxon>
        <taxon>Asterozoa</taxon>
        <taxon>Asteroidea</taxon>
        <taxon>Valvatacea</taxon>
        <taxon>Valvatida</taxon>
        <taxon>Acanthasteridae</taxon>
        <taxon>Acanthaster</taxon>
    </lineage>
</organism>
<evidence type="ECO:0000256" key="6">
    <source>
        <dbReference type="PROSITE-ProRule" id="PRU00042"/>
    </source>
</evidence>
<evidence type="ECO:0000256" key="1">
    <source>
        <dbReference type="ARBA" id="ARBA00022723"/>
    </source>
</evidence>
<dbReference type="Pfam" id="PF13912">
    <property type="entry name" value="zf-C2H2_6"/>
    <property type="match status" value="1"/>
</dbReference>
<feature type="domain" description="C2H2-type" evidence="8">
    <location>
        <begin position="590"/>
        <end position="619"/>
    </location>
</feature>
<feature type="domain" description="C2H2-type" evidence="8">
    <location>
        <begin position="529"/>
        <end position="558"/>
    </location>
</feature>
<name>A0A8B7ZD81_ACAPL</name>
<dbReference type="PANTHER" id="PTHR14003">
    <property type="entry name" value="TRANSCRIPTIONAL REPRESSOR PROTEIN YY"/>
    <property type="match status" value="1"/>
</dbReference>
<keyword evidence="1" id="KW-0479">Metal-binding</keyword>
<dbReference type="OMA" id="PERRIKC"/>
<protein>
    <submittedName>
        <fullName evidence="10">Zinc finger protein ZXDC-like</fullName>
    </submittedName>
</protein>
<sequence length="1007" mass="108858">MNGNPIFGDQGPLPIFNHLTNSCAETLVSKGLEISPDLGETIQNQETYPVLLVGETGETLRIQDGGTEGNEEGKVAHNLQAAPKNSSGDQLSDDILLFVRSESVDNSPHTSVNVSLEPSYLGSPNSAILPLEGGLPREQGSVNPSDQRLDGIDSSELVQNPEVNATIALPPVATVQSDSVSSRTSKSHSQIIDALNLSSSKMISIGSEASSSQPRLAITGGTSVLDMGNSPVYSVQDLNLGRLTESLQGAQVQNTAVVMGGEVNIPQAEILSSVPVVSNTGQLELSVATLPAVGMAGTTALGNVGQPVMYIITSRDRNTGATQRFRVTVDAESVATAPIGNLSLNTGLPALQIGSHWVVQQQPDAGVSGRLLSSDGASAAVDGSGDNTAVGVINTQVVPSIETQTTSDATAFVKANLGSGDVEAHFSGFILKPNAKEEKVFCCTFEGCREIFTTKKKLKLHQLVHADDRPHKCTVEGCDWTFPTLYKLRRHLAGHTGARPFTCEDCKAQFSTIYNLNMHKKRHERPDAFVCEVKGCEQIFPTMSKLTNHLRTHFPERRIKCKYPGCDKSFTTTCGMGSHYRIHDRDETIFPCLVEGCNKVYNKACRLKLHMRSHTGERPFKCTAEGCSWAFTCIQKLKRHMVQHTGDRQYECNRPGCHKLFTRLEHLKTHIKTHTGEKPFTCPEKDCDARFASRSSLFMHVKRHKQGCTAKQKTIFNCPMDECNQSYTTKDGLKKHILTVHSIMLPSASNESELVYIPTENPQAMVDAMTDPGLLQSPTVVRITQASASDSSPTNQLSVNPLNKDGTTSSANQNQPGGLVPYTSGAGLIVDSNGSPVSFVNSPTTQASLSWSSRGLHHENWSGSARTDFMYMQGGKKGKLTRNSESCESETDGALTSSYIPSSFSMTTTASLTLRDPATGARYVQTQLLQDDPPDESELTFPLTSHPTTSESSTSDLNVSTILPAADPNSHAQCPTSSSVDFLQTDREMESSIDGFRESTINLQDLE</sequence>
<keyword evidence="2" id="KW-0677">Repeat</keyword>
<dbReference type="OrthoDB" id="6277246at2759"/>
<dbReference type="GO" id="GO:0008270">
    <property type="term" value="F:zinc ion binding"/>
    <property type="evidence" value="ECO:0007669"/>
    <property type="project" value="UniProtKB-KW"/>
</dbReference>
<feature type="region of interest" description="Disordered" evidence="7">
    <location>
        <begin position="931"/>
        <end position="979"/>
    </location>
</feature>
<feature type="domain" description="C2H2-type" evidence="8">
    <location>
        <begin position="620"/>
        <end position="649"/>
    </location>
</feature>
<dbReference type="FunFam" id="3.30.160.60:FF:000125">
    <property type="entry name" value="Putative zinc finger protein 143"/>
    <property type="match status" value="1"/>
</dbReference>
<proteinExistence type="predicted"/>
<evidence type="ECO:0000256" key="2">
    <source>
        <dbReference type="ARBA" id="ARBA00022737"/>
    </source>
</evidence>
<feature type="compositionally biased region" description="Polar residues" evidence="7">
    <location>
        <begin position="970"/>
        <end position="979"/>
    </location>
</feature>
<dbReference type="FunFam" id="3.30.160.60:FF:000007">
    <property type="entry name" value="Basic krueppel-like factor 3"/>
    <property type="match status" value="2"/>
</dbReference>
<accession>A0A8B7ZD81</accession>
<keyword evidence="3 6" id="KW-0863">Zinc-finger</keyword>
<evidence type="ECO:0000313" key="10">
    <source>
        <dbReference type="RefSeq" id="XP_022102927.1"/>
    </source>
</evidence>
<evidence type="ECO:0000259" key="8">
    <source>
        <dbReference type="PROSITE" id="PS50157"/>
    </source>
</evidence>
<feature type="domain" description="C2H2-type" evidence="8">
    <location>
        <begin position="680"/>
        <end position="704"/>
    </location>
</feature>
<feature type="domain" description="C2H2-type" evidence="8">
    <location>
        <begin position="650"/>
        <end position="679"/>
    </location>
</feature>